<dbReference type="SUPFAM" id="SSF46689">
    <property type="entry name" value="Homeodomain-like"/>
    <property type="match status" value="1"/>
</dbReference>
<keyword evidence="4" id="KW-0963">Cytoplasm</keyword>
<feature type="compositionally biased region" description="Basic and acidic residues" evidence="17">
    <location>
        <begin position="213"/>
        <end position="230"/>
    </location>
</feature>
<feature type="compositionally biased region" description="Polar residues" evidence="17">
    <location>
        <begin position="1243"/>
        <end position="1256"/>
    </location>
</feature>
<feature type="compositionally biased region" description="Basic residues" evidence="17">
    <location>
        <begin position="1028"/>
        <end position="1044"/>
    </location>
</feature>
<dbReference type="Pfam" id="PF21227">
    <property type="entry name" value="Myb_DNA-binding_7"/>
    <property type="match status" value="1"/>
</dbReference>
<dbReference type="GO" id="GO:0003714">
    <property type="term" value="F:transcription corepressor activity"/>
    <property type="evidence" value="ECO:0007669"/>
    <property type="project" value="TreeGrafter"/>
</dbReference>
<feature type="compositionally biased region" description="Basic and acidic residues" evidence="17">
    <location>
        <begin position="1790"/>
        <end position="1802"/>
    </location>
</feature>
<keyword evidence="8" id="KW-0007">Acetylation</keyword>
<evidence type="ECO:0000256" key="13">
    <source>
        <dbReference type="ARBA" id="ARBA00023242"/>
    </source>
</evidence>
<evidence type="ECO:0000256" key="17">
    <source>
        <dbReference type="SAM" id="MobiDB-lite"/>
    </source>
</evidence>
<keyword evidence="6" id="KW-0597">Phosphoprotein</keyword>
<dbReference type="InterPro" id="IPR009057">
    <property type="entry name" value="Homeodomain-like_sf"/>
</dbReference>
<dbReference type="InterPro" id="IPR039674">
    <property type="entry name" value="FLASH"/>
</dbReference>
<evidence type="ECO:0000256" key="15">
    <source>
        <dbReference type="ARBA" id="ARBA00069865"/>
    </source>
</evidence>
<feature type="region of interest" description="Disordered" evidence="17">
    <location>
        <begin position="570"/>
        <end position="719"/>
    </location>
</feature>
<evidence type="ECO:0000256" key="2">
    <source>
        <dbReference type="ARBA" id="ARBA00004322"/>
    </source>
</evidence>
<keyword evidence="19" id="KW-1185">Reference proteome</keyword>
<feature type="region of interest" description="Disordered" evidence="17">
    <location>
        <begin position="1215"/>
        <end position="1271"/>
    </location>
</feature>
<sequence length="1945" mass="215253">MENIDINDETGFFAPNVSEDSVDIYDGLEVGHGSHAEKPTPTPPVKDSMDLYEEIVTEELQSQESSYNELKSRFQAAQNQIKELRRRLEQMELQNTGLNTENYRLKKNISALLRTARQEVTRKDAEIQRLNQRSETGSHHQSRTNNLHQSSSYRTSSGSSTSRPTPPPPLSHPPPPPPPLSHPPPPPPPLSHPPPPPPSSRPPPPPPLPTSLPREDHHSKDRPQPSRKDTGSSSNQTSGSCIETRASKASSDTHSISKSSSSSSTRHSESDKHKSKQREDKYQTDRKHRTGSDPNKDCYTSDKNRSHKKDKDTGRRYDSRSFKSRNYQSTEGHHRSERTKSPPPEISHTAGSSEDSKSRERRQDKPKMVTSDSEHGKAHSCKEAYSREHRKIKMSDGNGLRSDSKERKKSSSNQHADRHRDSSKEQEGDKLSKDHQRKEERRREDEISRKHKRSTVPETSREHERQRSKESDHAKGDVHSKERPEKTHEALKRLSEDPNTANKSSTEENIPNRKLCFMETLNLTLSPIKKPSLPLDGTQDELTLVDKDLEESEGSQPDVEDMCVIDEVESSELEGRLEAGAEPSDLNKTLTSENTPKKCDEDFQEKDKIQTETPVADKQLKDHSSSSLNHPLDTANNQMTAHLTPRSPESSSPKETDEDTNNHVDKAKLVPSSKVDGSELPEAADGLNKTSRSTDERHTRNSLRKVNRGNSTDQSVTVSESVVLDSSVELSKSAVPQSLSLDLVTEDVVPSDRGGTPVAEDITDKAKPKSQHISSTILSVDCQQGLCPPASSRSSQKKDACHVQDGPKDADAVSSTISLESVPQEGLSLPEAIYVLTRSNEDTNDSSGTAAEPSSSTGCIGVSKVSSTTEETALPEKHSDLAFTPKKSFSPGKSHERKVEPSSSIPVFHDEDSMMRTLSSLKRMPDAISPLRSPIRITKRNHLHVHGKPGHVKSLQKDFSNTPAEINSKKLDVNKENKYPGSPSQQEEQNLDKLPDLPSNLSDTELEEGEILSESDDATAVSPAPASKRAKLARPIRNKPKSLLKGKSEESCVTVKEMTEKAEASTPSPSSASKSRFKTVCPAATKASFSTIEEVIETFKLVRSEIRKKYMKLHKTFPKKSFYGVMDNFQESFLEFVDGAHFGQICSQAGKLKSELKKLVASVFSKVANNGIVKRIFEQQAVDLKQKLWDFVDVQVDYLFKDIDTTLKSLCNPAKAHAGDKRGGGNEKVSRQPPVKKPHCQQKDVQSPPASLSQTKPGAVVPYRTGLGSRGKDIRMTHVEKDSKADHRPPNNTQTLVDLRPHKIPSTPEKNHMASLVVSQNVSLLDKTDFELLTEQQASSLTFNLVRDSQMGEIFKCLLQGSDLLETNAITADNATWSLSTPRKDGERLISITTPSKFDSPSKLLSPTKFDTPSKLVATWSSISPRKMSSPQTKDQVPLNPALFDESCLLEVPTESRTMLHSSLASQRCYSILAEDLAVSLTIPSPLKSDSHLSFLQPSSMTIMSTPDSVLSAHISEDAMMDGEDASEQDIHLALDTDDSSCGSGSSEVAAIPFRFKPDLPMQALVMEKSNDHFILKIRQATPVADVTLTADDSLSQTLTEEEQHDVATQGSPAKADLSDESRKGTSPCNALSSKNNVSVLTQHSGMRQTATGADTYLTEDKSLTLTKDPFHKKEDTSAQQSTSKGCFLAESPKTRSKRTASEKSSHNVAQRSDRSFGRISQATTRESLPLTTAESASPTQHKRSQQSPSKTLSKSQKTINRSKAAVLNSPAESPETNQRRKVSLSLVSDSERETEVSESERSFTILEDTSSTPEKDHSVHEKGRKRKRHPEKPKAKRSRKEEEEESVEEMVPDSKRDDVNSKSSLSPLSPNSLYAKNIIKKKGEVVIAWTRDEDRAILMDLKIKGASRETFSALSEKLDKPSEQIAHRFHQLMKLFKKQGKTEA</sequence>
<feature type="region of interest" description="Disordered" evidence="17">
    <location>
        <begin position="123"/>
        <end position="513"/>
    </location>
</feature>
<feature type="region of interest" description="Disordered" evidence="17">
    <location>
        <begin position="785"/>
        <end position="824"/>
    </location>
</feature>
<feature type="region of interest" description="Disordered" evidence="17">
    <location>
        <begin position="748"/>
        <end position="773"/>
    </location>
</feature>
<evidence type="ECO:0000256" key="11">
    <source>
        <dbReference type="ARBA" id="ARBA00023159"/>
    </source>
</evidence>
<evidence type="ECO:0000256" key="8">
    <source>
        <dbReference type="ARBA" id="ARBA00022990"/>
    </source>
</evidence>
<feature type="compositionally biased region" description="Basic and acidic residues" evidence="17">
    <location>
        <begin position="1700"/>
        <end position="1717"/>
    </location>
</feature>
<comment type="subcellular location">
    <subcellularLocation>
        <location evidence="3">Cytoplasm</location>
    </subcellularLocation>
    <subcellularLocation>
        <location evidence="1">Mitochondrion</location>
    </subcellularLocation>
    <subcellularLocation>
        <location evidence="2">Nucleus</location>
        <location evidence="2">PML body</location>
    </subcellularLocation>
</comment>
<dbReference type="FunFam" id="1.10.10.60:FF:000265">
    <property type="entry name" value="CASP8-associated protein 2 isoform X1"/>
    <property type="match status" value="1"/>
</dbReference>
<evidence type="ECO:0000256" key="5">
    <source>
        <dbReference type="ARBA" id="ARBA00022491"/>
    </source>
</evidence>
<dbReference type="EMBL" id="CAWUFR010000307">
    <property type="protein sequence ID" value="CAK6975581.1"/>
    <property type="molecule type" value="Genomic_DNA"/>
</dbReference>
<reference evidence="18 19" key="1">
    <citation type="submission" date="2024-01" db="EMBL/GenBank/DDBJ databases">
        <authorList>
            <person name="Alioto T."/>
            <person name="Alioto T."/>
            <person name="Gomez Garrido J."/>
        </authorList>
    </citation>
    <scope>NUCLEOTIDE SEQUENCE [LARGE SCALE GENOMIC DNA]</scope>
</reference>
<keyword evidence="12" id="KW-0804">Transcription</keyword>
<dbReference type="PANTHER" id="PTHR15489:SF2">
    <property type="entry name" value="CASP8-ASSOCIATED PROTEIN 2"/>
    <property type="match status" value="1"/>
</dbReference>
<feature type="compositionally biased region" description="Polar residues" evidence="17">
    <location>
        <begin position="1625"/>
        <end position="1637"/>
    </location>
</feature>
<dbReference type="PANTHER" id="PTHR15489">
    <property type="entry name" value="CASPASE 8 ASSOCIATED PROTEIN 2"/>
    <property type="match status" value="1"/>
</dbReference>
<evidence type="ECO:0000256" key="6">
    <source>
        <dbReference type="ARBA" id="ARBA00022553"/>
    </source>
</evidence>
<feature type="compositionally biased region" description="Polar residues" evidence="17">
    <location>
        <begin position="625"/>
        <end position="651"/>
    </location>
</feature>
<protein>
    <recommendedName>
        <fullName evidence="15">CASP8-associated protein 2</fullName>
    </recommendedName>
    <alternativeName>
        <fullName evidence="16">FLICE-associated huge protein</fullName>
    </alternativeName>
</protein>
<feature type="region of interest" description="Disordered" evidence="17">
    <location>
        <begin position="964"/>
        <end position="1050"/>
    </location>
</feature>
<feature type="compositionally biased region" description="Basic and acidic residues" evidence="17">
    <location>
        <begin position="595"/>
        <end position="610"/>
    </location>
</feature>
<name>A0AAV1PV65_SCOSC</name>
<dbReference type="GO" id="GO:0036337">
    <property type="term" value="P:Fas signaling pathway"/>
    <property type="evidence" value="ECO:0007669"/>
    <property type="project" value="TreeGrafter"/>
</dbReference>
<keyword evidence="9" id="KW-0805">Transcription regulation</keyword>
<feature type="compositionally biased region" description="Polar residues" evidence="17">
    <location>
        <begin position="497"/>
        <end position="509"/>
    </location>
</feature>
<feature type="compositionally biased region" description="Basic and acidic residues" evidence="17">
    <location>
        <begin position="967"/>
        <end position="978"/>
    </location>
</feature>
<dbReference type="Proteomes" id="UP001314229">
    <property type="component" value="Unassembled WGS sequence"/>
</dbReference>
<feature type="compositionally biased region" description="Acidic residues" evidence="17">
    <location>
        <begin position="1004"/>
        <end position="1017"/>
    </location>
</feature>
<keyword evidence="14" id="KW-0131">Cell cycle</keyword>
<evidence type="ECO:0000256" key="7">
    <source>
        <dbReference type="ARBA" id="ARBA00022703"/>
    </source>
</evidence>
<keyword evidence="13" id="KW-0539">Nucleus</keyword>
<dbReference type="GO" id="GO:0016605">
    <property type="term" value="C:PML body"/>
    <property type="evidence" value="ECO:0007669"/>
    <property type="project" value="UniProtKB-SubCell"/>
</dbReference>
<evidence type="ECO:0000313" key="19">
    <source>
        <dbReference type="Proteomes" id="UP001314229"/>
    </source>
</evidence>
<feature type="compositionally biased region" description="Basic and acidic residues" evidence="17">
    <location>
        <begin position="796"/>
        <end position="811"/>
    </location>
</feature>
<feature type="compositionally biased region" description="Basic and acidic residues" evidence="17">
    <location>
        <begin position="415"/>
        <end position="448"/>
    </location>
</feature>
<feature type="region of interest" description="Disordered" evidence="17">
    <location>
        <begin position="841"/>
        <end position="910"/>
    </location>
</feature>
<feature type="compositionally biased region" description="Basic and acidic residues" evidence="17">
    <location>
        <begin position="459"/>
        <end position="496"/>
    </location>
</feature>
<feature type="region of interest" description="Disordered" evidence="17">
    <location>
        <begin position="1669"/>
        <end position="1872"/>
    </location>
</feature>
<keyword evidence="5" id="KW-0678">Repressor</keyword>
<feature type="compositionally biased region" description="Basic residues" evidence="17">
    <location>
        <begin position="1823"/>
        <end position="1839"/>
    </location>
</feature>
<evidence type="ECO:0000256" key="10">
    <source>
        <dbReference type="ARBA" id="ARBA00023128"/>
    </source>
</evidence>
<dbReference type="Gene3D" id="1.10.10.60">
    <property type="entry name" value="Homeodomain-like"/>
    <property type="match status" value="1"/>
</dbReference>
<feature type="compositionally biased region" description="Low complexity" evidence="17">
    <location>
        <begin position="1862"/>
        <end position="1872"/>
    </location>
</feature>
<organism evidence="18 19">
    <name type="scientific">Scomber scombrus</name>
    <name type="common">Atlantic mackerel</name>
    <name type="synonym">Scomber vernalis</name>
    <dbReference type="NCBI Taxonomy" id="13677"/>
    <lineage>
        <taxon>Eukaryota</taxon>
        <taxon>Metazoa</taxon>
        <taxon>Chordata</taxon>
        <taxon>Craniata</taxon>
        <taxon>Vertebrata</taxon>
        <taxon>Euteleostomi</taxon>
        <taxon>Actinopterygii</taxon>
        <taxon>Neopterygii</taxon>
        <taxon>Teleostei</taxon>
        <taxon>Neoteleostei</taxon>
        <taxon>Acanthomorphata</taxon>
        <taxon>Pelagiaria</taxon>
        <taxon>Scombriformes</taxon>
        <taxon>Scombridae</taxon>
        <taxon>Scomber</taxon>
    </lineage>
</organism>
<feature type="compositionally biased region" description="Polar residues" evidence="17">
    <location>
        <begin position="231"/>
        <end position="241"/>
    </location>
</feature>
<comment type="caution">
    <text evidence="18">The sequence shown here is derived from an EMBL/GenBank/DDBJ whole genome shotgun (WGS) entry which is preliminary data.</text>
</comment>
<evidence type="ECO:0000256" key="14">
    <source>
        <dbReference type="ARBA" id="ARBA00023306"/>
    </source>
</evidence>
<keyword evidence="10" id="KW-0496">Mitochondrion</keyword>
<feature type="compositionally biased region" description="Basic and acidic residues" evidence="17">
    <location>
        <begin position="331"/>
        <end position="340"/>
    </location>
</feature>
<feature type="compositionally biased region" description="Polar residues" evidence="17">
    <location>
        <begin position="1719"/>
        <end position="1762"/>
    </location>
</feature>
<evidence type="ECO:0000256" key="4">
    <source>
        <dbReference type="ARBA" id="ARBA00022490"/>
    </source>
</evidence>
<feature type="compositionally biased region" description="Basic and acidic residues" evidence="17">
    <location>
        <begin position="652"/>
        <end position="668"/>
    </location>
</feature>
<evidence type="ECO:0000256" key="3">
    <source>
        <dbReference type="ARBA" id="ARBA00004496"/>
    </source>
</evidence>
<feature type="compositionally biased region" description="Basic and acidic residues" evidence="17">
    <location>
        <begin position="354"/>
        <end position="387"/>
    </location>
</feature>
<keyword evidence="7" id="KW-0053">Apoptosis</keyword>
<feature type="region of interest" description="Disordered" evidence="17">
    <location>
        <begin position="1599"/>
        <end position="1637"/>
    </location>
</feature>
<accession>A0AAV1PV65</accession>
<feature type="compositionally biased region" description="Polar residues" evidence="17">
    <location>
        <begin position="143"/>
        <end position="158"/>
    </location>
</feature>
<evidence type="ECO:0000256" key="1">
    <source>
        <dbReference type="ARBA" id="ARBA00004173"/>
    </source>
</evidence>
<dbReference type="GO" id="GO:0005739">
    <property type="term" value="C:mitochondrion"/>
    <property type="evidence" value="ECO:0007669"/>
    <property type="project" value="UniProtKB-SubCell"/>
</dbReference>
<feature type="compositionally biased region" description="Basic and acidic residues" evidence="17">
    <location>
        <begin position="1217"/>
        <end position="1230"/>
    </location>
</feature>
<proteinExistence type="predicted"/>
<feature type="compositionally biased region" description="Low complexity" evidence="17">
    <location>
        <begin position="247"/>
        <end position="265"/>
    </location>
</feature>
<keyword evidence="11" id="KW-0010">Activator</keyword>
<evidence type="ECO:0000256" key="12">
    <source>
        <dbReference type="ARBA" id="ARBA00023163"/>
    </source>
</evidence>
<feature type="compositionally biased region" description="Pro residues" evidence="17">
    <location>
        <begin position="164"/>
        <end position="210"/>
    </location>
</feature>
<evidence type="ECO:0000256" key="9">
    <source>
        <dbReference type="ARBA" id="ARBA00023015"/>
    </source>
</evidence>
<feature type="compositionally biased region" description="Acidic residues" evidence="17">
    <location>
        <begin position="1843"/>
        <end position="1852"/>
    </location>
</feature>
<evidence type="ECO:0000256" key="16">
    <source>
        <dbReference type="ARBA" id="ARBA00078515"/>
    </source>
</evidence>
<dbReference type="GO" id="GO:0008625">
    <property type="term" value="P:extrinsic apoptotic signaling pathway via death domain receptors"/>
    <property type="evidence" value="ECO:0007669"/>
    <property type="project" value="TreeGrafter"/>
</dbReference>
<gene>
    <name evidence="18" type="ORF">FSCOSCO3_A037020</name>
</gene>
<feature type="compositionally biased region" description="Basic and acidic residues" evidence="17">
    <location>
        <begin position="266"/>
        <end position="321"/>
    </location>
</feature>
<feature type="compositionally biased region" description="Polar residues" evidence="17">
    <location>
        <begin position="845"/>
        <end position="871"/>
    </location>
</feature>
<evidence type="ECO:0000313" key="18">
    <source>
        <dbReference type="EMBL" id="CAK6975581.1"/>
    </source>
</evidence>